<evidence type="ECO:0000259" key="2">
    <source>
        <dbReference type="PROSITE" id="PS50911"/>
    </source>
</evidence>
<dbReference type="EMBL" id="WHZW01000014">
    <property type="protein sequence ID" value="NEG89834.1"/>
    <property type="molecule type" value="Genomic_DNA"/>
</dbReference>
<feature type="domain" description="Peptidase C51" evidence="2">
    <location>
        <begin position="494"/>
        <end position="626"/>
    </location>
</feature>
<accession>A0A6N9Z648</accession>
<protein>
    <submittedName>
        <fullName evidence="3">CHAP domain-containing protein</fullName>
    </submittedName>
</protein>
<dbReference type="Pfam" id="PF05257">
    <property type="entry name" value="CHAP"/>
    <property type="match status" value="1"/>
</dbReference>
<feature type="compositionally biased region" description="Low complexity" evidence="1">
    <location>
        <begin position="109"/>
        <end position="118"/>
    </location>
</feature>
<evidence type="ECO:0000256" key="1">
    <source>
        <dbReference type="SAM" id="MobiDB-lite"/>
    </source>
</evidence>
<dbReference type="Pfam" id="PF05382">
    <property type="entry name" value="Amidase_5"/>
    <property type="match status" value="1"/>
</dbReference>
<evidence type="ECO:0000313" key="3">
    <source>
        <dbReference type="EMBL" id="NEG89834.1"/>
    </source>
</evidence>
<dbReference type="InterPro" id="IPR038765">
    <property type="entry name" value="Papain-like_cys_pep_sf"/>
</dbReference>
<dbReference type="InterPro" id="IPR007921">
    <property type="entry name" value="CHAP_dom"/>
</dbReference>
<dbReference type="InterPro" id="IPR008044">
    <property type="entry name" value="Phage_lysin"/>
</dbReference>
<dbReference type="AlphaFoldDB" id="A0A6N9Z648"/>
<keyword evidence="4" id="KW-1185">Reference proteome</keyword>
<feature type="compositionally biased region" description="Basic residues" evidence="1">
    <location>
        <begin position="119"/>
        <end position="129"/>
    </location>
</feature>
<dbReference type="SUPFAM" id="SSF54001">
    <property type="entry name" value="Cysteine proteinases"/>
    <property type="match status" value="2"/>
</dbReference>
<comment type="caution">
    <text evidence="3">The sequence shown here is derived from an EMBL/GenBank/DDBJ whole genome shotgun (WGS) entry which is preliminary data.</text>
</comment>
<feature type="region of interest" description="Disordered" evidence="1">
    <location>
        <begin position="78"/>
        <end position="135"/>
    </location>
</feature>
<gene>
    <name evidence="3" type="ORF">GFD25_07540</name>
</gene>
<feature type="region of interest" description="Disordered" evidence="1">
    <location>
        <begin position="24"/>
        <end position="63"/>
    </location>
</feature>
<dbReference type="Proteomes" id="UP000469194">
    <property type="component" value="Unassembled WGS sequence"/>
</dbReference>
<proteinExistence type="predicted"/>
<sequence length="626" mass="65217">MRRAKPVETVNVLHNATSYHVTASEQLGASARLRDSGRRSPADTSHAVHRPPAVSDTTVPPTIARPLSSVADMARPALSADTSDGVRPGSDTDEPARQTGDSPLVPNRVSSAVSSVAAGHRRRKRRKLRREREKARIDANHRHVNVSDTVDGVESIAAEDVRNGRKGMVRRGLARAGGYGGRKAAGLVNHTSAQYAADGYDEDAIERWAQGRTSDLARRGGGRTVRTAGKATVRGVKAGYRGTRHVTRAARRSAGRAGRAAGRAVNRAASVVSAAARTAVRAVAGAVGSAVASATAALSAPLLGAILITVSVIAAILSLFIGGSSSSAACTSGQTAAYLAWAKSIADDDSHGYSQTHRDGPDYDCSSLVYYALKAAGYAVPDSAWNTTSAAAALPDLGFEKLDYSPGALQAGDIIWSDAHMEFYAGDGKYVGARHDEDGGIDGPRTGDQTGQEVAVYDSAPGGMSVIWRPTSTSSGECSSSVGTTVGSLDPKLVMKDDLVADMAATGTESDTRYPYGQCTWWAASRRAQIGRPIGGWGNAKDWKTDADAAGFEVDSNARVGDVIVFQPGVLYADGTYGHVAVVERIDKDGGMLISESNAVGLGVISVRTFTKAQLDAAAGGISFVH</sequence>
<feature type="compositionally biased region" description="Basic and acidic residues" evidence="1">
    <location>
        <begin position="32"/>
        <end position="41"/>
    </location>
</feature>
<reference evidence="3 4" key="1">
    <citation type="submission" date="2019-10" db="EMBL/GenBank/DDBJ databases">
        <title>Bifidobacterium from non-human primates.</title>
        <authorList>
            <person name="Modesto M."/>
        </authorList>
    </citation>
    <scope>NUCLEOTIDE SEQUENCE [LARGE SCALE GENOMIC DNA]</scope>
    <source>
        <strain evidence="3 4">TRE17</strain>
    </source>
</reference>
<dbReference type="Gene3D" id="3.90.1720.10">
    <property type="entry name" value="endopeptidase domain like (from Nostoc punctiforme)"/>
    <property type="match status" value="2"/>
</dbReference>
<name>A0A6N9Z648_9BIFI</name>
<dbReference type="PROSITE" id="PS50911">
    <property type="entry name" value="CHAP"/>
    <property type="match status" value="1"/>
</dbReference>
<organism evidence="3 4">
    <name type="scientific">Bifidobacterium aerophilum</name>
    <dbReference type="NCBI Taxonomy" id="1798155"/>
    <lineage>
        <taxon>Bacteria</taxon>
        <taxon>Bacillati</taxon>
        <taxon>Actinomycetota</taxon>
        <taxon>Actinomycetes</taxon>
        <taxon>Bifidobacteriales</taxon>
        <taxon>Bifidobacteriaceae</taxon>
        <taxon>Bifidobacterium</taxon>
    </lineage>
</organism>
<evidence type="ECO:0000313" key="4">
    <source>
        <dbReference type="Proteomes" id="UP000469194"/>
    </source>
</evidence>